<evidence type="ECO:0000256" key="7">
    <source>
        <dbReference type="ARBA" id="ARBA00022801"/>
    </source>
</evidence>
<dbReference type="NCBIfam" id="TIGR00348">
    <property type="entry name" value="hsdR"/>
    <property type="match status" value="1"/>
</dbReference>
<keyword evidence="7 10" id="KW-0378">Hydrolase</keyword>
<dbReference type="AlphaFoldDB" id="R4JCU2"/>
<dbReference type="InterPro" id="IPR051268">
    <property type="entry name" value="Type-I_R_enzyme_R_subunit"/>
</dbReference>
<proteinExistence type="inferred from homology"/>
<keyword evidence="9 10" id="KW-0238">DNA-binding</keyword>
<dbReference type="PANTHER" id="PTHR30195:SF16">
    <property type="entry name" value="TYPE I RESTRICTION ENZYME ENDONUCLEASE SUBUNIT"/>
    <property type="match status" value="1"/>
</dbReference>
<organism evidence="12">
    <name type="scientific">uncultured bacterium BAC10G6</name>
    <dbReference type="NCBI Taxonomy" id="1329522"/>
    <lineage>
        <taxon>Bacteria</taxon>
        <taxon>environmental samples</taxon>
    </lineage>
</organism>
<evidence type="ECO:0000256" key="4">
    <source>
        <dbReference type="ARBA" id="ARBA00022741"/>
    </source>
</evidence>
<accession>R4JCU2</accession>
<dbReference type="InterPro" id="IPR007409">
    <property type="entry name" value="Restrct_endonuc_type1_HsdR_N"/>
</dbReference>
<dbReference type="Pfam" id="PF18766">
    <property type="entry name" value="SWI2_SNF2"/>
    <property type="match status" value="1"/>
</dbReference>
<protein>
    <recommendedName>
        <fullName evidence="10">Type I restriction enzyme endonuclease subunit</fullName>
        <shortName evidence="10">R protein</shortName>
        <ecNumber evidence="10">3.1.21.3</ecNumber>
    </recommendedName>
</protein>
<dbReference type="Pfam" id="PF04313">
    <property type="entry name" value="HSDR_N"/>
    <property type="match status" value="1"/>
</dbReference>
<dbReference type="InterPro" id="IPR055180">
    <property type="entry name" value="HsdR_RecA-like_helicase_dom_2"/>
</dbReference>
<dbReference type="InterPro" id="IPR027417">
    <property type="entry name" value="P-loop_NTPase"/>
</dbReference>
<dbReference type="REBASE" id="65540">
    <property type="entry name" value="Uba10G6ORF350P"/>
</dbReference>
<dbReference type="Gene3D" id="3.40.50.300">
    <property type="entry name" value="P-loop containing nucleotide triphosphate hydrolases"/>
    <property type="match status" value="2"/>
</dbReference>
<dbReference type="GO" id="GO:0009035">
    <property type="term" value="F:type I site-specific deoxyribonuclease activity"/>
    <property type="evidence" value="ECO:0007669"/>
    <property type="project" value="UniProtKB-EC"/>
</dbReference>
<comment type="function">
    <text evidence="10">Subunit R is required for both nuclease and ATPase activities, but not for modification.</text>
</comment>
<keyword evidence="3" id="KW-0540">Nuclease</keyword>
<keyword evidence="4 10" id="KW-0547">Nucleotide-binding</keyword>
<dbReference type="Pfam" id="PF12008">
    <property type="entry name" value="EcoR124_C"/>
    <property type="match status" value="1"/>
</dbReference>
<dbReference type="InterPro" id="IPR004473">
    <property type="entry name" value="Restrct_endonuc_typeI_HsdR"/>
</dbReference>
<dbReference type="InterPro" id="IPR014001">
    <property type="entry name" value="Helicase_ATP-bd"/>
</dbReference>
<evidence type="ECO:0000256" key="1">
    <source>
        <dbReference type="ARBA" id="ARBA00000851"/>
    </source>
</evidence>
<evidence type="ECO:0000256" key="6">
    <source>
        <dbReference type="ARBA" id="ARBA00022759"/>
    </source>
</evidence>
<comment type="subunit">
    <text evidence="10">The type I restriction/modification system is composed of three polypeptides R, M and S.</text>
</comment>
<comment type="similarity">
    <text evidence="2 10">Belongs to the HsdR family.</text>
</comment>
<dbReference type="EMBL" id="KC595276">
    <property type="protein sequence ID" value="AGK84787.1"/>
    <property type="molecule type" value="Genomic_DNA"/>
</dbReference>
<keyword evidence="5 10" id="KW-0680">Restriction system</keyword>
<name>R4JCU2_9BACT</name>
<evidence type="ECO:0000256" key="8">
    <source>
        <dbReference type="ARBA" id="ARBA00022840"/>
    </source>
</evidence>
<feature type="domain" description="Helicase ATP-binding" evidence="11">
    <location>
        <begin position="294"/>
        <end position="462"/>
    </location>
</feature>
<dbReference type="PANTHER" id="PTHR30195">
    <property type="entry name" value="TYPE I SITE-SPECIFIC DEOXYRIBONUCLEASE PROTEIN SUBUNIT M AND R"/>
    <property type="match status" value="1"/>
</dbReference>
<reference evidence="12" key="1">
    <citation type="journal article" date="2013" name="Appl. Environ. Microbiol.">
        <title>Functional screening of a metagenomic library reveals operons responsible for enhanced intestinal colonization by gut commensal microbes.</title>
        <authorList>
            <person name="Yoon M.Y."/>
            <person name="Lee K.M."/>
            <person name="Yoon Y."/>
            <person name="Go J."/>
            <person name="Park Y."/>
            <person name="Cho Y.J."/>
            <person name="Tannock G.W."/>
            <person name="Yoon S.S."/>
        </authorList>
    </citation>
    <scope>NUCLEOTIDE SEQUENCE</scope>
</reference>
<dbReference type="EC" id="3.1.21.3" evidence="10"/>
<evidence type="ECO:0000313" key="12">
    <source>
        <dbReference type="EMBL" id="AGK84787.1"/>
    </source>
</evidence>
<evidence type="ECO:0000256" key="3">
    <source>
        <dbReference type="ARBA" id="ARBA00022722"/>
    </source>
</evidence>
<evidence type="ECO:0000256" key="2">
    <source>
        <dbReference type="ARBA" id="ARBA00008598"/>
    </source>
</evidence>
<dbReference type="InterPro" id="IPR040980">
    <property type="entry name" value="SWI2_SNF2"/>
</dbReference>
<evidence type="ECO:0000256" key="5">
    <source>
        <dbReference type="ARBA" id="ARBA00022747"/>
    </source>
</evidence>
<dbReference type="SMART" id="SM00487">
    <property type="entry name" value="DEXDc"/>
    <property type="match status" value="1"/>
</dbReference>
<comment type="catalytic activity">
    <reaction evidence="1 10">
        <text>Endonucleolytic cleavage of DNA to give random double-stranded fragments with terminal 5'-phosphates, ATP is simultaneously hydrolyzed.</text>
        <dbReference type="EC" id="3.1.21.3"/>
    </reaction>
</comment>
<dbReference type="GO" id="GO:0009307">
    <property type="term" value="P:DNA restriction-modification system"/>
    <property type="evidence" value="ECO:0007669"/>
    <property type="project" value="UniProtKB-KW"/>
</dbReference>
<evidence type="ECO:0000256" key="10">
    <source>
        <dbReference type="RuleBase" id="RU364115"/>
    </source>
</evidence>
<sequence length="1083" mass="124881">MSQQVFNSEPQFEEVVIKKLQQYGWEENVLKNPTEKELIQNWANILYENNRDRDRLDCYPLTEGEMQQIIDKINSLKTPLALNEFINGGETSVKRDNPDDKEHFGKEVTLKIYDRKEIAAGDSRYQIVQQPKFPTASPLLNDRRGDLMLLINGMPVFHIELKKSGVDVSQASNQIEKYSREGIFSQGLFSLVQVFVAMNPEETLYFANPGPDGIFNKDFYFHWADFYNEPIKEWNKVIERLLSIPMAHQMIGFYTVPDSKDGILKVMRSYQYYAADAIRTRVAKIHWEDKEIFGGFVWHTTGSGKTMTSFKAAQLIAQSGDADKVVFLMDRIELGTQSLEEYRGFAGDGDSIEGTDNTKDLVDKLKSDDKGLTLIVSSIQKMGLVYEHKSGEEGGFAKSELDKIRSKRIVFIIDECHRSTFGETLAGIKNNFPGALYFGFTGTPIDNENNVRDMTTRDLFGERLHLYSIGDGIRDGNVLGFDTYKVLTMRDSDVREKVALSEAKAETIEEALADEQKAEVYNRFMNMPMVYTEKDPLTNRYPRGVEDYLENSQYRRAEHREKVVEDIMREFPRKSWNGKFHAILATSSIPEAIAYYRLLREKMPQLKITAIFDPTIDNNGQDRAAIKEEALVEILTQYNEWFNQKFSIPTWQLFKKDVAKRMAHKKPYNRISCEQQLDIMIVVDQMLTGFDSKYVNTIYMDKELTFADLIQAFSRTNRLFGHEKRFGIIRFYRRPHRMQRNIEDAFELYAHGKPQGIFVLKIGENVSGMNFHYTEIKHMFERTGIENFASLPEDNTVRARFAREWKALNARLDAAKMQGFVWSKKRYKYDDAEGTRRSATIQFDEATYLTLAQRYKELFNQTGPGTQQPRGGDVPFEIEPYLTEIDTGVIDSAYMNSRFQKYLDAFYSDEQQATIDDVLKELHGSFAHLSAEDQKYANIFLSDIQSGRLEHDDIDSEKSLSDYIADYRAQAKNDQIHRFALAIGLDEDKLRHILSLHLPEDNLNRSGYYKSLYETLDKSKATFFFERVEGKTVPAFMIPAKADKMLRSFIISGGFDIDDLFEYGSIKPYSIDDNTPTSIAAEP</sequence>
<dbReference type="PROSITE" id="PS51192">
    <property type="entry name" value="HELICASE_ATP_BIND_1"/>
    <property type="match status" value="1"/>
</dbReference>
<keyword evidence="6" id="KW-0255">Endonuclease</keyword>
<dbReference type="SUPFAM" id="SSF52540">
    <property type="entry name" value="P-loop containing nucleoside triphosphate hydrolases"/>
    <property type="match status" value="2"/>
</dbReference>
<dbReference type="CDD" id="cd22332">
    <property type="entry name" value="HsdR_N"/>
    <property type="match status" value="1"/>
</dbReference>
<evidence type="ECO:0000259" key="11">
    <source>
        <dbReference type="PROSITE" id="PS51192"/>
    </source>
</evidence>
<gene>
    <name evidence="12" type="ORF">metaSSY_00330</name>
</gene>
<dbReference type="Pfam" id="PF22679">
    <property type="entry name" value="T1R_D3-like"/>
    <property type="match status" value="1"/>
</dbReference>
<dbReference type="Gene3D" id="3.90.1570.50">
    <property type="match status" value="1"/>
</dbReference>
<dbReference type="InterPro" id="IPR022625">
    <property type="entry name" value="TypeI_RM_Rsu_C"/>
</dbReference>
<keyword evidence="8 10" id="KW-0067">ATP-binding</keyword>
<dbReference type="GO" id="GO:0005524">
    <property type="term" value="F:ATP binding"/>
    <property type="evidence" value="ECO:0007669"/>
    <property type="project" value="UniProtKB-KW"/>
</dbReference>
<dbReference type="GO" id="GO:0003677">
    <property type="term" value="F:DNA binding"/>
    <property type="evidence" value="ECO:0007669"/>
    <property type="project" value="UniProtKB-KW"/>
</dbReference>
<evidence type="ECO:0000256" key="9">
    <source>
        <dbReference type="ARBA" id="ARBA00023125"/>
    </source>
</evidence>